<name>L1JGD2_GUITC</name>
<dbReference type="KEGG" id="gtt:GUITHDRAFT_137749"/>
<organism evidence="2">
    <name type="scientific">Guillardia theta (strain CCMP2712)</name>
    <name type="common">Cryptophyte</name>
    <dbReference type="NCBI Taxonomy" id="905079"/>
    <lineage>
        <taxon>Eukaryota</taxon>
        <taxon>Cryptophyceae</taxon>
        <taxon>Pyrenomonadales</taxon>
        <taxon>Geminigeraceae</taxon>
        <taxon>Guillardia</taxon>
    </lineage>
</organism>
<keyword evidence="1" id="KW-0732">Signal</keyword>
<sequence length="1066" mass="120098">MKGQQALLHLLLFLLAIPARPELAVSLRDLKYQRLNNPPSWTAHLSFSFSTTLSDLQGHQASRCWVAIRINSTLLDTLEVPWTPSPNHHIVSFSLPPHGRHEASLTWSLSSSADGPSRAVSEQDLVLMPECEFSSQVIPATWEAWMEQYSQFHSSVVRGLCSQRYLVFNATERRGLGNQMITLTSTLLAALATNRAFLVWWENPRRLRHFLMPRMFEWDMKELQLQGFLQDIETVAQISSDDDCEMLADIDADLVVHKTTQLCPLCVFLDNINWFQSSQVLSLVPEPRFYFFIGRTVSSLFSPSPALEQKLEALWGQRKACGSLIVLQIRVGTACTSGYEILKEEGERQIYRCARKIANASKDACLMIITDDKKIHPRAQQELAGLKLLLSEEEVIHVGLDHECSAESEEEIFSRLLGSFADWHVMGEADDAILSDTSSFGYSSYGRSMRLPITVWNHDEAEDRCERRTWGPQKPFPYVNTAERFFPPHAPLDSISPSVHPFTHIPVRSSGPGSRGRAGEEREIQVDIWMESQTTTCRCRFKLSPSDDASRGVAKLSVNDTLVFSAPLRNVLNSSEEVDKEFSVSLHFARRGCFSIEFAVHIAFDNRHVKKWVCFITEEQDDHLVPLLSVLNQRALERMSRTVSLQLDPHSYDRIVEFHRRALVQSRRLLRWDFMGEVSQTCLGLAAFLLVDNCSSYHRHRQDWLRSIGFCHLYTYTHAERDGSREDKRCSDGGRAGAAVDAAINELPQSADVLLLAYCEEDCSSEHEGRSIIIRGRRPACARDFLLTPAGARKLLALSSPFPSSDLSHTMTMLIASDALEAYLLRDPAFLGSSSPGLDGEWLPPCLQFGKVWRRTSRELVLSYYPSLLSNHYLSSIYGVQLPPASDASKVFWLHPMNFSHAQTAVMRSWKEPEGQGEGETLRVLVARSSSCRSVLGGNMVANGRVECEGRVVHVVEDRPLKRRLCLVISEAGDVDVGHLRSAQDSLVLLPGPASRQLLRELINMFSFPLVRHSFFVFCSRGSVQDMSCHKLAMELREAGSSVAQTSFPSLFHIKWSDVPQFLQAA</sequence>
<evidence type="ECO:0000313" key="2">
    <source>
        <dbReference type="EMBL" id="EKX47155.1"/>
    </source>
</evidence>
<keyword evidence="4" id="KW-1185">Reference proteome</keyword>
<reference evidence="4" key="2">
    <citation type="submission" date="2012-11" db="EMBL/GenBank/DDBJ databases">
        <authorList>
            <person name="Kuo A."/>
            <person name="Curtis B.A."/>
            <person name="Tanifuji G."/>
            <person name="Burki F."/>
            <person name="Gruber A."/>
            <person name="Irimia M."/>
            <person name="Maruyama S."/>
            <person name="Arias M.C."/>
            <person name="Ball S.G."/>
            <person name="Gile G.H."/>
            <person name="Hirakawa Y."/>
            <person name="Hopkins J.F."/>
            <person name="Rensing S.A."/>
            <person name="Schmutz J."/>
            <person name="Symeonidi A."/>
            <person name="Elias M."/>
            <person name="Eveleigh R.J."/>
            <person name="Herman E.K."/>
            <person name="Klute M.J."/>
            <person name="Nakayama T."/>
            <person name="Obornik M."/>
            <person name="Reyes-Prieto A."/>
            <person name="Armbrust E.V."/>
            <person name="Aves S.J."/>
            <person name="Beiko R.G."/>
            <person name="Coutinho P."/>
            <person name="Dacks J.B."/>
            <person name="Durnford D.G."/>
            <person name="Fast N.M."/>
            <person name="Green B.R."/>
            <person name="Grisdale C."/>
            <person name="Hempe F."/>
            <person name="Henrissat B."/>
            <person name="Hoppner M.P."/>
            <person name="Ishida K.-I."/>
            <person name="Kim E."/>
            <person name="Koreny L."/>
            <person name="Kroth P.G."/>
            <person name="Liu Y."/>
            <person name="Malik S.-B."/>
            <person name="Maier U.G."/>
            <person name="McRose D."/>
            <person name="Mock T."/>
            <person name="Neilson J.A."/>
            <person name="Onodera N.T."/>
            <person name="Poole A.M."/>
            <person name="Pritham E.J."/>
            <person name="Richards T.A."/>
            <person name="Rocap G."/>
            <person name="Roy S.W."/>
            <person name="Sarai C."/>
            <person name="Schaack S."/>
            <person name="Shirato S."/>
            <person name="Slamovits C.H."/>
            <person name="Spencer D.F."/>
            <person name="Suzuki S."/>
            <person name="Worden A.Z."/>
            <person name="Zauner S."/>
            <person name="Barry K."/>
            <person name="Bell C."/>
            <person name="Bharti A.K."/>
            <person name="Crow J.A."/>
            <person name="Grimwood J."/>
            <person name="Kramer R."/>
            <person name="Lindquist E."/>
            <person name="Lucas S."/>
            <person name="Salamov A."/>
            <person name="McFadden G.I."/>
            <person name="Lane C.E."/>
            <person name="Keeling P.J."/>
            <person name="Gray M.W."/>
            <person name="Grigoriev I.V."/>
            <person name="Archibald J.M."/>
        </authorList>
    </citation>
    <scope>NUCLEOTIDE SEQUENCE</scope>
    <source>
        <strain evidence="4">CCMP2712</strain>
    </source>
</reference>
<protein>
    <submittedName>
        <fullName evidence="2 3">Uncharacterized protein</fullName>
    </submittedName>
</protein>
<dbReference type="AlphaFoldDB" id="L1JGD2"/>
<evidence type="ECO:0000256" key="1">
    <source>
        <dbReference type="SAM" id="SignalP"/>
    </source>
</evidence>
<dbReference type="Proteomes" id="UP000011087">
    <property type="component" value="Unassembled WGS sequence"/>
</dbReference>
<accession>L1JGD2</accession>
<evidence type="ECO:0000313" key="3">
    <source>
        <dbReference type="EnsemblProtists" id="EKX47155"/>
    </source>
</evidence>
<dbReference type="GeneID" id="17303765"/>
<dbReference type="HOGENOM" id="CLU_288458_0_0_1"/>
<feature type="chain" id="PRO_5008771294" evidence="1">
    <location>
        <begin position="25"/>
        <end position="1066"/>
    </location>
</feature>
<reference evidence="3" key="3">
    <citation type="submission" date="2016-03" db="UniProtKB">
        <authorList>
            <consortium name="EnsemblProtists"/>
        </authorList>
    </citation>
    <scope>IDENTIFICATION</scope>
</reference>
<dbReference type="RefSeq" id="XP_005834135.1">
    <property type="nucleotide sequence ID" value="XM_005834078.1"/>
</dbReference>
<evidence type="ECO:0000313" key="4">
    <source>
        <dbReference type="Proteomes" id="UP000011087"/>
    </source>
</evidence>
<feature type="signal peptide" evidence="1">
    <location>
        <begin position="1"/>
        <end position="24"/>
    </location>
</feature>
<gene>
    <name evidence="2" type="ORF">GUITHDRAFT_137749</name>
</gene>
<dbReference type="EMBL" id="JH992991">
    <property type="protein sequence ID" value="EKX47155.1"/>
    <property type="molecule type" value="Genomic_DNA"/>
</dbReference>
<proteinExistence type="predicted"/>
<dbReference type="PaxDb" id="55529-EKX47155"/>
<reference evidence="2 4" key="1">
    <citation type="journal article" date="2012" name="Nature">
        <title>Algal genomes reveal evolutionary mosaicism and the fate of nucleomorphs.</title>
        <authorList>
            <consortium name="DOE Joint Genome Institute"/>
            <person name="Curtis B.A."/>
            <person name="Tanifuji G."/>
            <person name="Burki F."/>
            <person name="Gruber A."/>
            <person name="Irimia M."/>
            <person name="Maruyama S."/>
            <person name="Arias M.C."/>
            <person name="Ball S.G."/>
            <person name="Gile G.H."/>
            <person name="Hirakawa Y."/>
            <person name="Hopkins J.F."/>
            <person name="Kuo A."/>
            <person name="Rensing S.A."/>
            <person name="Schmutz J."/>
            <person name="Symeonidi A."/>
            <person name="Elias M."/>
            <person name="Eveleigh R.J."/>
            <person name="Herman E.K."/>
            <person name="Klute M.J."/>
            <person name="Nakayama T."/>
            <person name="Obornik M."/>
            <person name="Reyes-Prieto A."/>
            <person name="Armbrust E.V."/>
            <person name="Aves S.J."/>
            <person name="Beiko R.G."/>
            <person name="Coutinho P."/>
            <person name="Dacks J.B."/>
            <person name="Durnford D.G."/>
            <person name="Fast N.M."/>
            <person name="Green B.R."/>
            <person name="Grisdale C.J."/>
            <person name="Hempel F."/>
            <person name="Henrissat B."/>
            <person name="Hoppner M.P."/>
            <person name="Ishida K."/>
            <person name="Kim E."/>
            <person name="Koreny L."/>
            <person name="Kroth P.G."/>
            <person name="Liu Y."/>
            <person name="Malik S.B."/>
            <person name="Maier U.G."/>
            <person name="McRose D."/>
            <person name="Mock T."/>
            <person name="Neilson J.A."/>
            <person name="Onodera N.T."/>
            <person name="Poole A.M."/>
            <person name="Pritham E.J."/>
            <person name="Richards T.A."/>
            <person name="Rocap G."/>
            <person name="Roy S.W."/>
            <person name="Sarai C."/>
            <person name="Schaack S."/>
            <person name="Shirato S."/>
            <person name="Slamovits C.H."/>
            <person name="Spencer D.F."/>
            <person name="Suzuki S."/>
            <person name="Worden A.Z."/>
            <person name="Zauner S."/>
            <person name="Barry K."/>
            <person name="Bell C."/>
            <person name="Bharti A.K."/>
            <person name="Crow J.A."/>
            <person name="Grimwood J."/>
            <person name="Kramer R."/>
            <person name="Lindquist E."/>
            <person name="Lucas S."/>
            <person name="Salamov A."/>
            <person name="McFadden G.I."/>
            <person name="Lane C.E."/>
            <person name="Keeling P.J."/>
            <person name="Gray M.W."/>
            <person name="Grigoriev I.V."/>
            <person name="Archibald J.M."/>
        </authorList>
    </citation>
    <scope>NUCLEOTIDE SEQUENCE</scope>
    <source>
        <strain evidence="2 4">CCMP2712</strain>
    </source>
</reference>
<dbReference type="EnsemblProtists" id="EKX47155">
    <property type="protein sequence ID" value="EKX47155"/>
    <property type="gene ID" value="GUITHDRAFT_137749"/>
</dbReference>